<dbReference type="Pfam" id="PF08284">
    <property type="entry name" value="RVP_2"/>
    <property type="match status" value="1"/>
</dbReference>
<dbReference type="InterPro" id="IPR005162">
    <property type="entry name" value="Retrotrans_gag_dom"/>
</dbReference>
<feature type="compositionally biased region" description="Basic residues" evidence="17">
    <location>
        <begin position="1"/>
        <end position="17"/>
    </location>
</feature>
<feature type="compositionally biased region" description="Gly residues" evidence="17">
    <location>
        <begin position="334"/>
        <end position="354"/>
    </location>
</feature>
<dbReference type="InterPro" id="IPR043128">
    <property type="entry name" value="Rev_trsase/Diguanyl_cyclase"/>
</dbReference>
<gene>
    <name evidence="21" type="ORF">EPI10_034366</name>
</gene>
<keyword evidence="16" id="KW-0863">Zinc-finger</keyword>
<dbReference type="PROSITE" id="PS50994">
    <property type="entry name" value="INTEGRASE"/>
    <property type="match status" value="1"/>
</dbReference>
<dbReference type="Pfam" id="PF17917">
    <property type="entry name" value="RT_RNaseH"/>
    <property type="match status" value="1"/>
</dbReference>
<evidence type="ECO:0000256" key="3">
    <source>
        <dbReference type="ARBA" id="ARBA00022679"/>
    </source>
</evidence>
<dbReference type="InterPro" id="IPR001878">
    <property type="entry name" value="Znf_CCHC"/>
</dbReference>
<feature type="domain" description="Reverse transcriptase" evidence="19">
    <location>
        <begin position="602"/>
        <end position="781"/>
    </location>
</feature>
<keyword evidence="9" id="KW-0378">Hydrolase</keyword>
<feature type="compositionally biased region" description="Polar residues" evidence="17">
    <location>
        <begin position="314"/>
        <end position="323"/>
    </location>
</feature>
<evidence type="ECO:0000256" key="9">
    <source>
        <dbReference type="ARBA" id="ARBA00022801"/>
    </source>
</evidence>
<keyword evidence="11" id="KW-0229">DNA integration</keyword>
<dbReference type="Gene3D" id="3.10.10.10">
    <property type="entry name" value="HIV Type 1 Reverse Transcriptase, subunit A, domain 1"/>
    <property type="match status" value="1"/>
</dbReference>
<dbReference type="InterPro" id="IPR041373">
    <property type="entry name" value="RT_RNaseH"/>
</dbReference>
<dbReference type="GO" id="GO:0008270">
    <property type="term" value="F:zinc ion binding"/>
    <property type="evidence" value="ECO:0007669"/>
    <property type="project" value="UniProtKB-KW"/>
</dbReference>
<sequence>MSTRGGRGRNTRGRGRGRMTVSEPVGSGQGSENEIPAPPPAGGGEFQDQTGDDAVSQAMLRVLERVAGASGGAGVRKSVPERLRANGAEFFRGVTGVAPSTAEYWLEATERIMDDLDLTAEEKLKGIVSLLRDESYQWWLTVRDSVAAEDLTWDYFRAAYQKKYIGASYIDSQRKAFLRLVQGSKSVAEYEAEFLKLSRYARGIVATEHERCVRFEDGLRDELRLLIAPQQEREFAVLVEKAKVAEGVKESKRARPSGQNQSARLVAARQGPPQCNQCGKSHWGGCWTGGKGCFECGSLEHRIRDCPRRMARIQSESQGRNQFRGNGPPPQRGRGNGRGGNGSGRGRGAPGRGAGSSDARQPGLVYAARRREEGEAPDVITGTFFIFGTPYTALIDVGSTHSYVASSIVETMDLDSEISSRQMTVISPLGHSVVVDKLFRDVPLELQGVEFAADLMELPFGEFDLILGMDWLVKYQARLDCAAKRMVLKTVDGDEVAMIGNRRDYLSNVVSALKAEKMVRKGCEAYVVRVYALEAKESAVEKVRIVKEFADVFPEELPGLPPDREVEFGIDLLPGTALVSIAPYRMAPKELVELKAQIQELLDRGFIRPSVSPWGAPVLFVKKKDGTMRMCIDYRQLNKLTIKNKYPLPRIDDLFDQLKGAAVFSKIDLRSGYHQLKVKEADIHKTAFRTRYGHYEFLVMPFGLTNAPAAFMDMMNRVFQQYLDQFVVVFIDDILVYSRTEEEHDAHLRVVLQILREKQLYAKFSKCEFWLREVTFLGHVVSAEGIRVDPRKIEAVLDWKPPRSVAEIRSFLGLAGYYRRFVEGFSLIAAPMTKLLRKEVPFIWTEKQQESFDKLKKILTEAPVLIQPEAGKEYTVYCDASHTGLGCVLMQEGKVVAYASRQLRPHEVNYPTHDLELAAVVFALKIWRHYLYGERSIVYTDHKSLKYLLTQKDLNLRQRRWVELLKDYDCSIEYHPGKANVVADALSRKVVSDLRALFAHLSLYDDGSILAELQVKPSWVEQIRENQLEVEVLSARRLQVQNGGLEGYSLSSDEVLCFQGKACMPKDVELRQKILQDAHSSPHAMHPGGSKMYKDLREQFWWPGLKKEVTEFVGKCLTCQQVKAEHQLPSGLLQPVKIPQWKWERITMDFVSGLPLTPSKKDSVWVVVDRLTKSAHFIPVRVGYSLQKLAKLYVSEIVRLHGVPVSIISDRDPRFTSRFWKALHQALGTRLDFSTAFHPQSDGQSERVIQILEDMLRGCVLDFRGSWEEFLPLAEFAYNNSYQASIKMAPYEALYGRKCRSPTCWTELGERQLLGPELVAETEDKVKLIQSRLKEASDRQKSYADLKRRDIEFAVGDRVFLKVSPWKKVLRFGKKGKLSPRFIGPYRVLRRVGPVAYQLELPAELSQIHDVFHVSMLRRYRSDPSHVVAVEEIEVNPDLTMEEEPVQILDREVKVLRRKSVPLVKVLWRNHGVEEATWEPEDMMRQQYPQLF</sequence>
<dbReference type="FunFam" id="3.30.70.270:FF:000020">
    <property type="entry name" value="Transposon Tf2-6 polyprotein-like Protein"/>
    <property type="match status" value="1"/>
</dbReference>
<dbReference type="Pfam" id="PF24626">
    <property type="entry name" value="SH3_Tf2-1"/>
    <property type="match status" value="1"/>
</dbReference>
<dbReference type="Proteomes" id="UP000325315">
    <property type="component" value="Unassembled WGS sequence"/>
</dbReference>
<evidence type="ECO:0000256" key="6">
    <source>
        <dbReference type="ARBA" id="ARBA00022723"/>
    </source>
</evidence>
<evidence type="ECO:0000256" key="17">
    <source>
        <dbReference type="SAM" id="MobiDB-lite"/>
    </source>
</evidence>
<evidence type="ECO:0000256" key="13">
    <source>
        <dbReference type="ARBA" id="ARBA00022932"/>
    </source>
</evidence>
<dbReference type="SUPFAM" id="SSF56672">
    <property type="entry name" value="DNA/RNA polymerases"/>
    <property type="match status" value="1"/>
</dbReference>
<dbReference type="InterPro" id="IPR041588">
    <property type="entry name" value="Integrase_H2C2"/>
</dbReference>
<evidence type="ECO:0000259" key="20">
    <source>
        <dbReference type="PROSITE" id="PS50994"/>
    </source>
</evidence>
<dbReference type="GO" id="GO:0015074">
    <property type="term" value="P:DNA integration"/>
    <property type="evidence" value="ECO:0007669"/>
    <property type="project" value="UniProtKB-KW"/>
</dbReference>
<dbReference type="GO" id="GO:0003964">
    <property type="term" value="F:RNA-directed DNA polymerase activity"/>
    <property type="evidence" value="ECO:0007669"/>
    <property type="project" value="UniProtKB-KW"/>
</dbReference>
<dbReference type="PROSITE" id="PS50158">
    <property type="entry name" value="ZF_CCHC"/>
    <property type="match status" value="1"/>
</dbReference>
<evidence type="ECO:0000256" key="11">
    <source>
        <dbReference type="ARBA" id="ARBA00022908"/>
    </source>
</evidence>
<evidence type="ECO:0000256" key="15">
    <source>
        <dbReference type="ARBA" id="ARBA00023172"/>
    </source>
</evidence>
<dbReference type="SUPFAM" id="SSF50630">
    <property type="entry name" value="Acid proteases"/>
    <property type="match status" value="1"/>
</dbReference>
<dbReference type="InterPro" id="IPR050951">
    <property type="entry name" value="Retrovirus_Pol_polyprotein"/>
</dbReference>
<proteinExistence type="predicted"/>
<dbReference type="EMBL" id="SMMG02000100">
    <property type="protein sequence ID" value="KAA3451161.1"/>
    <property type="molecule type" value="Genomic_DNA"/>
</dbReference>
<dbReference type="InterPro" id="IPR036397">
    <property type="entry name" value="RNaseH_sf"/>
</dbReference>
<keyword evidence="12" id="KW-0695">RNA-directed DNA polymerase</keyword>
<dbReference type="InterPro" id="IPR056924">
    <property type="entry name" value="SH3_Tf2-1"/>
</dbReference>
<evidence type="ECO:0000256" key="2">
    <source>
        <dbReference type="ARBA" id="ARBA00022670"/>
    </source>
</evidence>
<dbReference type="FunFam" id="3.10.10.10:FF:000007">
    <property type="entry name" value="Retrovirus-related Pol polyprotein from transposon 17.6-like Protein"/>
    <property type="match status" value="1"/>
</dbReference>
<protein>
    <recommendedName>
        <fullName evidence="1">RNA-directed DNA polymerase</fullName>
        <ecNumber evidence="1">2.7.7.49</ecNumber>
    </recommendedName>
</protein>
<evidence type="ECO:0000259" key="18">
    <source>
        <dbReference type="PROSITE" id="PS50158"/>
    </source>
</evidence>
<keyword evidence="22" id="KW-1185">Reference proteome</keyword>
<comment type="caution">
    <text evidence="21">The sequence shown here is derived from an EMBL/GenBank/DDBJ whole genome shotgun (WGS) entry which is preliminary data.</text>
</comment>
<evidence type="ECO:0000256" key="7">
    <source>
        <dbReference type="ARBA" id="ARBA00022750"/>
    </source>
</evidence>
<keyword evidence="6" id="KW-0479">Metal-binding</keyword>
<dbReference type="PANTHER" id="PTHR37984">
    <property type="entry name" value="PROTEIN CBG26694"/>
    <property type="match status" value="1"/>
</dbReference>
<evidence type="ECO:0000256" key="12">
    <source>
        <dbReference type="ARBA" id="ARBA00022918"/>
    </source>
</evidence>
<dbReference type="Gene3D" id="3.30.420.10">
    <property type="entry name" value="Ribonuclease H-like superfamily/Ribonuclease H"/>
    <property type="match status" value="1"/>
</dbReference>
<evidence type="ECO:0000256" key="5">
    <source>
        <dbReference type="ARBA" id="ARBA00022722"/>
    </source>
</evidence>
<dbReference type="InterPro" id="IPR016197">
    <property type="entry name" value="Chromo-like_dom_sf"/>
</dbReference>
<dbReference type="Gene3D" id="1.10.340.70">
    <property type="match status" value="1"/>
</dbReference>
<evidence type="ECO:0000313" key="21">
    <source>
        <dbReference type="EMBL" id="KAA3451161.1"/>
    </source>
</evidence>
<dbReference type="Pfam" id="PF03732">
    <property type="entry name" value="Retrotrans_gag"/>
    <property type="match status" value="1"/>
</dbReference>
<dbReference type="InterPro" id="IPR021109">
    <property type="entry name" value="Peptidase_aspartic_dom_sf"/>
</dbReference>
<dbReference type="InterPro" id="IPR043502">
    <property type="entry name" value="DNA/RNA_pol_sf"/>
</dbReference>
<dbReference type="PROSITE" id="PS50878">
    <property type="entry name" value="RT_POL"/>
    <property type="match status" value="1"/>
</dbReference>
<feature type="domain" description="CCHC-type" evidence="18">
    <location>
        <begin position="293"/>
        <end position="308"/>
    </location>
</feature>
<dbReference type="GO" id="GO:0006508">
    <property type="term" value="P:proteolysis"/>
    <property type="evidence" value="ECO:0007669"/>
    <property type="project" value="UniProtKB-KW"/>
</dbReference>
<dbReference type="Pfam" id="PF00078">
    <property type="entry name" value="RVT_1"/>
    <property type="match status" value="1"/>
</dbReference>
<organism evidence="21 22">
    <name type="scientific">Gossypium australe</name>
    <dbReference type="NCBI Taxonomy" id="47621"/>
    <lineage>
        <taxon>Eukaryota</taxon>
        <taxon>Viridiplantae</taxon>
        <taxon>Streptophyta</taxon>
        <taxon>Embryophyta</taxon>
        <taxon>Tracheophyta</taxon>
        <taxon>Spermatophyta</taxon>
        <taxon>Magnoliopsida</taxon>
        <taxon>eudicotyledons</taxon>
        <taxon>Gunneridae</taxon>
        <taxon>Pentapetalae</taxon>
        <taxon>rosids</taxon>
        <taxon>malvids</taxon>
        <taxon>Malvales</taxon>
        <taxon>Malvaceae</taxon>
        <taxon>Malvoideae</taxon>
        <taxon>Gossypium</taxon>
    </lineage>
</organism>
<dbReference type="Gene3D" id="2.40.70.10">
    <property type="entry name" value="Acid Proteases"/>
    <property type="match status" value="1"/>
</dbReference>
<keyword evidence="15" id="KW-0233">DNA recombination</keyword>
<name>A0A5B6TZM7_9ROSI</name>
<dbReference type="CDD" id="cd00303">
    <property type="entry name" value="retropepsin_like"/>
    <property type="match status" value="1"/>
</dbReference>
<dbReference type="GO" id="GO:0006310">
    <property type="term" value="P:DNA recombination"/>
    <property type="evidence" value="ECO:0007669"/>
    <property type="project" value="UniProtKB-KW"/>
</dbReference>
<evidence type="ECO:0000256" key="4">
    <source>
        <dbReference type="ARBA" id="ARBA00022695"/>
    </source>
</evidence>
<reference evidence="21" key="1">
    <citation type="submission" date="2019-08" db="EMBL/GenBank/DDBJ databases">
        <authorList>
            <person name="Liu F."/>
        </authorList>
    </citation>
    <scope>NUCLEOTIDE SEQUENCE [LARGE SCALE GENOMIC DNA]</scope>
    <source>
        <strain evidence="21">PA1801</strain>
        <tissue evidence="21">Leaf</tissue>
    </source>
</reference>
<dbReference type="CDD" id="cd09274">
    <property type="entry name" value="RNase_HI_RT_Ty3"/>
    <property type="match status" value="1"/>
</dbReference>
<keyword evidence="8" id="KW-0255">Endonuclease</keyword>
<keyword evidence="10" id="KW-0460">Magnesium</keyword>
<dbReference type="GO" id="GO:0003887">
    <property type="term" value="F:DNA-directed DNA polymerase activity"/>
    <property type="evidence" value="ECO:0007669"/>
    <property type="project" value="UniProtKB-KW"/>
</dbReference>
<evidence type="ECO:0000256" key="10">
    <source>
        <dbReference type="ARBA" id="ARBA00022842"/>
    </source>
</evidence>
<dbReference type="SUPFAM" id="SSF53098">
    <property type="entry name" value="Ribonuclease H-like"/>
    <property type="match status" value="1"/>
</dbReference>
<dbReference type="SUPFAM" id="SSF54160">
    <property type="entry name" value="Chromo domain-like"/>
    <property type="match status" value="1"/>
</dbReference>
<evidence type="ECO:0000259" key="19">
    <source>
        <dbReference type="PROSITE" id="PS50878"/>
    </source>
</evidence>
<dbReference type="GO" id="GO:0004190">
    <property type="term" value="F:aspartic-type endopeptidase activity"/>
    <property type="evidence" value="ECO:0007669"/>
    <property type="project" value="UniProtKB-KW"/>
</dbReference>
<dbReference type="CDD" id="cd01647">
    <property type="entry name" value="RT_LTR"/>
    <property type="match status" value="1"/>
</dbReference>
<dbReference type="FunFam" id="3.10.20.370:FF:000001">
    <property type="entry name" value="Retrovirus-related Pol polyprotein from transposon 17.6-like protein"/>
    <property type="match status" value="1"/>
</dbReference>
<keyword evidence="5" id="KW-0540">Nuclease</keyword>
<evidence type="ECO:0000256" key="16">
    <source>
        <dbReference type="PROSITE-ProRule" id="PRU00047"/>
    </source>
</evidence>
<evidence type="ECO:0000256" key="8">
    <source>
        <dbReference type="ARBA" id="ARBA00022759"/>
    </source>
</evidence>
<keyword evidence="4" id="KW-0548">Nucleotidyltransferase</keyword>
<accession>A0A5B6TZM7</accession>
<feature type="domain" description="Integrase catalytic" evidence="20">
    <location>
        <begin position="1135"/>
        <end position="1298"/>
    </location>
</feature>
<dbReference type="OrthoDB" id="1936908at2759"/>
<evidence type="ECO:0000256" key="1">
    <source>
        <dbReference type="ARBA" id="ARBA00012493"/>
    </source>
</evidence>
<dbReference type="InterPro" id="IPR000477">
    <property type="entry name" value="RT_dom"/>
</dbReference>
<keyword evidence="13" id="KW-0239">DNA-directed DNA polymerase</keyword>
<dbReference type="InterPro" id="IPR001584">
    <property type="entry name" value="Integrase_cat-core"/>
</dbReference>
<feature type="region of interest" description="Disordered" evidence="17">
    <location>
        <begin position="1"/>
        <end position="50"/>
    </location>
</feature>
<keyword evidence="3" id="KW-0808">Transferase</keyword>
<evidence type="ECO:0000313" key="22">
    <source>
        <dbReference type="Proteomes" id="UP000325315"/>
    </source>
</evidence>
<dbReference type="GO" id="GO:0004519">
    <property type="term" value="F:endonuclease activity"/>
    <property type="evidence" value="ECO:0007669"/>
    <property type="project" value="UniProtKB-KW"/>
</dbReference>
<evidence type="ECO:0000256" key="14">
    <source>
        <dbReference type="ARBA" id="ARBA00023125"/>
    </source>
</evidence>
<keyword evidence="14" id="KW-0238">DNA-binding</keyword>
<dbReference type="Pfam" id="PF17921">
    <property type="entry name" value="Integrase_H2C2"/>
    <property type="match status" value="1"/>
</dbReference>
<feature type="region of interest" description="Disordered" evidence="17">
    <location>
        <begin position="314"/>
        <end position="362"/>
    </location>
</feature>
<dbReference type="PANTHER" id="PTHR37984:SF5">
    <property type="entry name" value="PROTEIN NYNRIN-LIKE"/>
    <property type="match status" value="1"/>
</dbReference>
<dbReference type="InterPro" id="IPR012337">
    <property type="entry name" value="RNaseH-like_sf"/>
</dbReference>
<keyword evidence="7" id="KW-0064">Aspartyl protease</keyword>
<dbReference type="GO" id="GO:0003677">
    <property type="term" value="F:DNA binding"/>
    <property type="evidence" value="ECO:0007669"/>
    <property type="project" value="UniProtKB-KW"/>
</dbReference>
<keyword evidence="16" id="KW-0862">Zinc</keyword>
<keyword evidence="2" id="KW-0645">Protease</keyword>
<dbReference type="Gene3D" id="3.30.70.270">
    <property type="match status" value="2"/>
</dbReference>
<dbReference type="EC" id="2.7.7.49" evidence="1"/>